<keyword evidence="2" id="KW-1134">Transmembrane beta strand</keyword>
<dbReference type="Pfam" id="PF13505">
    <property type="entry name" value="OMP_b-brl"/>
    <property type="match status" value="1"/>
</dbReference>
<dbReference type="EMBL" id="LC171369">
    <property type="protein sequence ID" value="BBA74559.1"/>
    <property type="molecule type" value="Genomic_DNA"/>
</dbReference>
<evidence type="ECO:0000256" key="3">
    <source>
        <dbReference type="ARBA" id="ARBA00022692"/>
    </source>
</evidence>
<evidence type="ECO:0000256" key="1">
    <source>
        <dbReference type="ARBA" id="ARBA00004442"/>
    </source>
</evidence>
<feature type="signal peptide" evidence="8">
    <location>
        <begin position="1"/>
        <end position="23"/>
    </location>
</feature>
<organism evidence="10">
    <name type="scientific">Ochrobactrum sp. PW1</name>
    <dbReference type="NCBI Taxonomy" id="1882222"/>
    <lineage>
        <taxon>Bacteria</taxon>
        <taxon>Pseudomonadati</taxon>
        <taxon>Pseudomonadota</taxon>
        <taxon>Alphaproteobacteria</taxon>
        <taxon>Hyphomicrobiales</taxon>
        <taxon>Brucellaceae</taxon>
        <taxon>Brucella/Ochrobactrum group</taxon>
        <taxon>Ochrobactrum</taxon>
    </lineage>
</organism>
<dbReference type="GO" id="GO:0009279">
    <property type="term" value="C:cell outer membrane"/>
    <property type="evidence" value="ECO:0007669"/>
    <property type="project" value="UniProtKB-SubCell"/>
</dbReference>
<name>A0A292GSM8_9HYPH</name>
<evidence type="ECO:0000256" key="2">
    <source>
        <dbReference type="ARBA" id="ARBA00022452"/>
    </source>
</evidence>
<feature type="domain" description="Outer membrane protein beta-barrel" evidence="9">
    <location>
        <begin position="11"/>
        <end position="198"/>
    </location>
</feature>
<dbReference type="InterPro" id="IPR027385">
    <property type="entry name" value="Beta-barrel_OMP"/>
</dbReference>
<protein>
    <recommendedName>
        <fullName evidence="9">Outer membrane protein beta-barrel domain-containing protein</fullName>
    </recommendedName>
</protein>
<dbReference type="SUPFAM" id="SSF56925">
    <property type="entry name" value="OMPA-like"/>
    <property type="match status" value="1"/>
</dbReference>
<keyword evidence="4 8" id="KW-0732">Signal</keyword>
<accession>A0A292GSM8</accession>
<dbReference type="InterPro" id="IPR011250">
    <property type="entry name" value="OMP/PagP_B-barrel"/>
</dbReference>
<proteinExistence type="inferred from homology"/>
<evidence type="ECO:0000256" key="7">
    <source>
        <dbReference type="ARBA" id="ARBA00038306"/>
    </source>
</evidence>
<evidence type="ECO:0000256" key="4">
    <source>
        <dbReference type="ARBA" id="ARBA00022729"/>
    </source>
</evidence>
<keyword evidence="6" id="KW-0998">Cell outer membrane</keyword>
<keyword evidence="3" id="KW-0812">Transmembrane</keyword>
<dbReference type="InterPro" id="IPR051692">
    <property type="entry name" value="OMP-like"/>
</dbReference>
<sequence length="198" mass="21305">MRLPKVVLMSAMLGTAFAGTAFAEDFNGPFVGVQAGLNSDDVKNPSLSLGTVGIDDDQQAFTGGVYAGYDKRIADKFVLGVEGSFDLTTDDNLQAANYTLDPQYSFDLTARTGYLVTPQTLLYVRGGYANARIKTAIAGSAGPLTDTGNQDGWTVGGGVERQLIDHVSARLEYRYSDFSEGDGQYDRHRVLAGVSYRF</sequence>
<evidence type="ECO:0000313" key="10">
    <source>
        <dbReference type="EMBL" id="BBA74559.1"/>
    </source>
</evidence>
<evidence type="ECO:0000256" key="6">
    <source>
        <dbReference type="ARBA" id="ARBA00023237"/>
    </source>
</evidence>
<comment type="subcellular location">
    <subcellularLocation>
        <location evidence="1">Cell outer membrane</location>
    </subcellularLocation>
</comment>
<evidence type="ECO:0000256" key="8">
    <source>
        <dbReference type="SAM" id="SignalP"/>
    </source>
</evidence>
<dbReference type="PANTHER" id="PTHR34001:SF3">
    <property type="entry name" value="BLL7405 PROTEIN"/>
    <property type="match status" value="1"/>
</dbReference>
<dbReference type="Gene3D" id="2.40.160.20">
    <property type="match status" value="1"/>
</dbReference>
<feature type="chain" id="PRO_5012968386" description="Outer membrane protein beta-barrel domain-containing protein" evidence="8">
    <location>
        <begin position="24"/>
        <end position="198"/>
    </location>
</feature>
<dbReference type="PANTHER" id="PTHR34001">
    <property type="entry name" value="BLL7405 PROTEIN"/>
    <property type="match status" value="1"/>
</dbReference>
<reference evidence="10" key="1">
    <citation type="submission" date="2016-07" db="EMBL/GenBank/DDBJ databases">
        <title>Genomics reveals synergistic degradation of pyrene by five bacteria in a mangrove sediment-derived bacterial consortium.</title>
        <authorList>
            <person name="Wanapaisan P."/>
            <person name="Vejarano F."/>
            <person name="Chakraborty J."/>
            <person name="Shintani M."/>
            <person name="Muangchinda C."/>
            <person name="Laothamteep N."/>
            <person name="Suzuki-Minakuchi C."/>
            <person name="Inoue K."/>
            <person name="Nojiri H."/>
            <person name="Pinyakong O."/>
        </authorList>
    </citation>
    <scope>NUCLEOTIDE SEQUENCE</scope>
    <source>
        <strain evidence="10">PW1</strain>
    </source>
</reference>
<evidence type="ECO:0000256" key="5">
    <source>
        <dbReference type="ARBA" id="ARBA00023136"/>
    </source>
</evidence>
<comment type="similarity">
    <text evidence="7">Belongs to the Omp25/RopB family.</text>
</comment>
<evidence type="ECO:0000259" key="9">
    <source>
        <dbReference type="Pfam" id="PF13505"/>
    </source>
</evidence>
<keyword evidence="5" id="KW-0472">Membrane</keyword>
<dbReference type="AlphaFoldDB" id="A0A292GSM8"/>